<dbReference type="EMBL" id="JXXN02000056">
    <property type="protein sequence ID" value="THD28861.1"/>
    <property type="molecule type" value="Genomic_DNA"/>
</dbReference>
<comment type="similarity">
    <text evidence="1">Belongs to the universal ribosomal protein uL1 family.</text>
</comment>
<feature type="region of interest" description="Disordered" evidence="4">
    <location>
        <begin position="332"/>
        <end position="351"/>
    </location>
</feature>
<comment type="caution">
    <text evidence="5">The sequence shown here is derived from an EMBL/GenBank/DDBJ whole genome shotgun (WGS) entry which is preliminary data.</text>
</comment>
<dbReference type="InterPro" id="IPR028364">
    <property type="entry name" value="Ribosomal_uL1/biogenesis"/>
</dbReference>
<keyword evidence="3" id="KW-0687">Ribonucleoprotein</keyword>
<dbReference type="Gene3D" id="3.30.190.20">
    <property type="match status" value="1"/>
</dbReference>
<evidence type="ECO:0000313" key="6">
    <source>
        <dbReference type="Proteomes" id="UP000230066"/>
    </source>
</evidence>
<dbReference type="Gene3D" id="3.40.50.790">
    <property type="match status" value="1"/>
</dbReference>
<dbReference type="AlphaFoldDB" id="A0A4E0RPC2"/>
<organism evidence="5 6">
    <name type="scientific">Fasciola hepatica</name>
    <name type="common">Liver fluke</name>
    <dbReference type="NCBI Taxonomy" id="6192"/>
    <lineage>
        <taxon>Eukaryota</taxon>
        <taxon>Metazoa</taxon>
        <taxon>Spiralia</taxon>
        <taxon>Lophotrochozoa</taxon>
        <taxon>Platyhelminthes</taxon>
        <taxon>Trematoda</taxon>
        <taxon>Digenea</taxon>
        <taxon>Plagiorchiida</taxon>
        <taxon>Echinostomata</taxon>
        <taxon>Echinostomatoidea</taxon>
        <taxon>Fasciolidae</taxon>
        <taxon>Fasciola</taxon>
    </lineage>
</organism>
<dbReference type="Proteomes" id="UP000230066">
    <property type="component" value="Unassembled WGS sequence"/>
</dbReference>
<gene>
    <name evidence="5" type="ORF">D915_000295</name>
</gene>
<dbReference type="PANTHER" id="PTHR36427">
    <property type="entry name" value="54S RIBOSOMAL PROTEIN L1, MITOCHONDRIAL"/>
    <property type="match status" value="1"/>
</dbReference>
<dbReference type="Pfam" id="PF00687">
    <property type="entry name" value="Ribosomal_L1"/>
    <property type="match status" value="1"/>
</dbReference>
<dbReference type="InterPro" id="IPR023674">
    <property type="entry name" value="Ribosomal_uL1-like"/>
</dbReference>
<accession>A0A4E0RPC2</accession>
<reference evidence="5" key="1">
    <citation type="submission" date="2019-03" db="EMBL/GenBank/DDBJ databases">
        <title>Improved annotation for the trematode Fasciola hepatica.</title>
        <authorList>
            <person name="Choi Y.-J."/>
            <person name="Martin J."/>
            <person name="Mitreva M."/>
        </authorList>
    </citation>
    <scope>NUCLEOTIDE SEQUENCE [LARGE SCALE GENOMIC DNA]</scope>
</reference>
<keyword evidence="6" id="KW-1185">Reference proteome</keyword>
<feature type="compositionally biased region" description="Acidic residues" evidence="4">
    <location>
        <begin position="339"/>
        <end position="351"/>
    </location>
</feature>
<proteinExistence type="inferred from homology"/>
<dbReference type="SUPFAM" id="SSF56808">
    <property type="entry name" value="Ribosomal protein L1"/>
    <property type="match status" value="1"/>
</dbReference>
<protein>
    <submittedName>
        <fullName evidence="5">50S ribosomal protein L1</fullName>
    </submittedName>
</protein>
<dbReference type="InterPro" id="IPR016095">
    <property type="entry name" value="Ribosomal_uL1_3-a/b-sand"/>
</dbReference>
<evidence type="ECO:0000256" key="2">
    <source>
        <dbReference type="ARBA" id="ARBA00022980"/>
    </source>
</evidence>
<dbReference type="PANTHER" id="PTHR36427:SF3">
    <property type="entry name" value="LARGE RIBOSOMAL SUBUNIT PROTEIN UL1M"/>
    <property type="match status" value="1"/>
</dbReference>
<name>A0A4E0RPC2_FASHE</name>
<evidence type="ECO:0000313" key="5">
    <source>
        <dbReference type="EMBL" id="THD28861.1"/>
    </source>
</evidence>
<evidence type="ECO:0000256" key="4">
    <source>
        <dbReference type="SAM" id="MobiDB-lite"/>
    </source>
</evidence>
<evidence type="ECO:0000256" key="3">
    <source>
        <dbReference type="ARBA" id="ARBA00023274"/>
    </source>
</evidence>
<sequence length="351" mass="39283">MLRNLRSSHEKTASMLSQLGCRWISISTQLFKGNVQRPRAVVSGMGSASEKSKARKDSAREILATANRIKWEQNNARRAELSGKKPSTNVYLASNFDQSGLKFSEALFALREASQPDMYDCMENPLRAKFVLNMQTKKKTKFIPKFEAHVVLPHQLSFLPKPRVLALCKNSDDAQMALDQGATDAGGEELFARLEHGAFHWEEYDFVVAHSDWSNTISKLRHVLKERLPTLKNGRIGEDVTTLVSTYVNGVSLESSQLEGVPEINHLDVIVGQLCWEDNALSDNMLCYFDTIESQKSSRVVGDAIESVHLSCPPTGEQFLLDCTSFTEQLKPAKREDQTMENEAEEEAIAA</sequence>
<dbReference type="GO" id="GO:0005840">
    <property type="term" value="C:ribosome"/>
    <property type="evidence" value="ECO:0007669"/>
    <property type="project" value="UniProtKB-KW"/>
</dbReference>
<dbReference type="GO" id="GO:1990904">
    <property type="term" value="C:ribonucleoprotein complex"/>
    <property type="evidence" value="ECO:0007669"/>
    <property type="project" value="UniProtKB-KW"/>
</dbReference>
<evidence type="ECO:0000256" key="1">
    <source>
        <dbReference type="ARBA" id="ARBA00010531"/>
    </source>
</evidence>
<keyword evidence="2 5" id="KW-0689">Ribosomal protein</keyword>